<evidence type="ECO:0000256" key="10">
    <source>
        <dbReference type="PROSITE-ProRule" id="PRU00703"/>
    </source>
</evidence>
<dbReference type="UniPathway" id="UPA00601">
    <property type="reaction ID" value="UER00295"/>
</dbReference>
<dbReference type="PANTHER" id="PTHR11911:SF122">
    <property type="entry name" value="GMP REDUCTASE"/>
    <property type="match status" value="1"/>
</dbReference>
<feature type="binding site" description="in other chain" evidence="9">
    <location>
        <position position="299"/>
    </location>
    <ligand>
        <name>K(+)</name>
        <dbReference type="ChEBI" id="CHEBI:29103"/>
        <note>ligand shared between two tetrameric partners</note>
    </ligand>
</feature>
<dbReference type="GO" id="GO:0006183">
    <property type="term" value="P:GTP biosynthetic process"/>
    <property type="evidence" value="ECO:0007669"/>
    <property type="project" value="TreeGrafter"/>
</dbReference>
<dbReference type="PROSITE" id="PS00487">
    <property type="entry name" value="IMP_DH_GMP_RED"/>
    <property type="match status" value="1"/>
</dbReference>
<comment type="catalytic activity">
    <reaction evidence="12">
        <text>IMP + NAD(+) + H2O = XMP + NADH + H(+)</text>
        <dbReference type="Rhea" id="RHEA:11708"/>
        <dbReference type="ChEBI" id="CHEBI:15377"/>
        <dbReference type="ChEBI" id="CHEBI:15378"/>
        <dbReference type="ChEBI" id="CHEBI:57464"/>
        <dbReference type="ChEBI" id="CHEBI:57540"/>
        <dbReference type="ChEBI" id="CHEBI:57945"/>
        <dbReference type="ChEBI" id="CHEBI:58053"/>
        <dbReference type="EC" id="1.1.1.205"/>
    </reaction>
</comment>
<keyword evidence="6 11" id="KW-0560">Oxidoreductase</keyword>
<dbReference type="GO" id="GO:0006177">
    <property type="term" value="P:GMP biosynthetic process"/>
    <property type="evidence" value="ECO:0007669"/>
    <property type="project" value="UniProtKB-KW"/>
</dbReference>
<feature type="binding site" evidence="8">
    <location>
        <begin position="247"/>
        <end position="249"/>
    </location>
    <ligand>
        <name>NAD(+)</name>
        <dbReference type="ChEBI" id="CHEBI:57540"/>
    </ligand>
</feature>
<evidence type="ECO:0000256" key="8">
    <source>
        <dbReference type="PIRSR" id="PIRSR000130-3"/>
    </source>
</evidence>
<evidence type="ECO:0000256" key="2">
    <source>
        <dbReference type="ARBA" id="ARBA00022723"/>
    </source>
</evidence>
<feature type="binding site" description="in other chain" evidence="9">
    <location>
        <position position="301"/>
    </location>
    <ligand>
        <name>K(+)</name>
        <dbReference type="ChEBI" id="CHEBI:29103"/>
        <note>ligand shared between two tetrameric partners</note>
    </ligand>
</feature>
<keyword evidence="12" id="KW-0658">Purine biosynthesis</keyword>
<accession>A0A2H0W748</accession>
<evidence type="ECO:0000256" key="11">
    <source>
        <dbReference type="RuleBase" id="RU003927"/>
    </source>
</evidence>
<evidence type="ECO:0000313" key="15">
    <source>
        <dbReference type="Proteomes" id="UP000229056"/>
    </source>
</evidence>
<comment type="caution">
    <text evidence="14">The sequence shown here is derived from an EMBL/GenBank/DDBJ whole genome shotgun (WGS) entry which is preliminary data.</text>
</comment>
<dbReference type="CDD" id="cd00381">
    <property type="entry name" value="IMPDH"/>
    <property type="match status" value="1"/>
</dbReference>
<dbReference type="PROSITE" id="PS51371">
    <property type="entry name" value="CBS"/>
    <property type="match status" value="2"/>
</dbReference>
<evidence type="ECO:0000256" key="5">
    <source>
        <dbReference type="ARBA" id="ARBA00022958"/>
    </source>
</evidence>
<name>A0A2H0W748_9BACT</name>
<dbReference type="SUPFAM" id="SSF51412">
    <property type="entry name" value="Inosine monophosphate dehydrogenase (IMPDH)"/>
    <property type="match status" value="1"/>
</dbReference>
<feature type="domain" description="CBS" evidence="13">
    <location>
        <begin position="92"/>
        <end position="148"/>
    </location>
</feature>
<feature type="domain" description="CBS" evidence="13">
    <location>
        <begin position="152"/>
        <end position="210"/>
    </location>
</feature>
<dbReference type="InterPro" id="IPR001093">
    <property type="entry name" value="IMP_DH_GMPRt"/>
</dbReference>
<protein>
    <recommendedName>
        <fullName evidence="12">Inosine-5'-monophosphate dehydrogenase</fullName>
        <ecNumber evidence="12">1.1.1.205</ecNumber>
    </recommendedName>
</protein>
<evidence type="ECO:0000256" key="1">
    <source>
        <dbReference type="ARBA" id="ARBA00011881"/>
    </source>
</evidence>
<evidence type="ECO:0000256" key="6">
    <source>
        <dbReference type="ARBA" id="ARBA00023002"/>
    </source>
</evidence>
<dbReference type="FunFam" id="3.20.20.70:FF:000003">
    <property type="entry name" value="GMP reductase"/>
    <property type="match status" value="1"/>
</dbReference>
<dbReference type="InterPro" id="IPR000644">
    <property type="entry name" value="CBS_dom"/>
</dbReference>
<evidence type="ECO:0000256" key="3">
    <source>
        <dbReference type="ARBA" id="ARBA00022737"/>
    </source>
</evidence>
<keyword evidence="7 10" id="KW-0129">CBS domain</keyword>
<dbReference type="GO" id="GO:0046872">
    <property type="term" value="F:metal ion binding"/>
    <property type="evidence" value="ECO:0007669"/>
    <property type="project" value="UniProtKB-KW"/>
</dbReference>
<dbReference type="CDD" id="cd04601">
    <property type="entry name" value="CBS_pair_IMPDH"/>
    <property type="match status" value="1"/>
</dbReference>
<dbReference type="AlphaFoldDB" id="A0A2H0W748"/>
<feature type="binding site" evidence="8">
    <location>
        <begin position="297"/>
        <end position="299"/>
    </location>
    <ligand>
        <name>NAD(+)</name>
        <dbReference type="ChEBI" id="CHEBI:57540"/>
    </ligand>
</feature>
<evidence type="ECO:0000256" key="7">
    <source>
        <dbReference type="ARBA" id="ARBA00023122"/>
    </source>
</evidence>
<dbReference type="Gene3D" id="3.20.20.70">
    <property type="entry name" value="Aldolase class I"/>
    <property type="match status" value="1"/>
</dbReference>
<dbReference type="PANTHER" id="PTHR11911">
    <property type="entry name" value="INOSINE-5-MONOPHOSPHATE DEHYDROGENASE RELATED"/>
    <property type="match status" value="1"/>
</dbReference>
<evidence type="ECO:0000256" key="12">
    <source>
        <dbReference type="RuleBase" id="RU003928"/>
    </source>
</evidence>
<keyword evidence="2 12" id="KW-0479">Metal-binding</keyword>
<dbReference type="InterPro" id="IPR005990">
    <property type="entry name" value="IMP_DH"/>
</dbReference>
<gene>
    <name evidence="14" type="primary">guaB</name>
    <name evidence="14" type="ORF">COT80_00715</name>
</gene>
<proteinExistence type="inferred from homology"/>
<dbReference type="SMART" id="SM00116">
    <property type="entry name" value="CBS"/>
    <property type="match status" value="2"/>
</dbReference>
<evidence type="ECO:0000256" key="4">
    <source>
        <dbReference type="ARBA" id="ARBA00022749"/>
    </source>
</evidence>
<dbReference type="Pfam" id="PF00571">
    <property type="entry name" value="CBS"/>
    <property type="match status" value="2"/>
</dbReference>
<comment type="pathway">
    <text evidence="12">Purine metabolism; XMP biosynthesis via de novo pathway; XMP from IMP: step 1/1.</text>
</comment>
<dbReference type="InterPro" id="IPR015875">
    <property type="entry name" value="IMP_DH/GMP_Rdtase_CS"/>
</dbReference>
<dbReference type="EMBL" id="PEZY01000004">
    <property type="protein sequence ID" value="PIS06450.1"/>
    <property type="molecule type" value="Genomic_DNA"/>
</dbReference>
<keyword evidence="4 12" id="KW-0332">GMP biosynthesis</keyword>
<dbReference type="Pfam" id="PF00478">
    <property type="entry name" value="IMPDH"/>
    <property type="match status" value="1"/>
</dbReference>
<reference evidence="15" key="1">
    <citation type="submission" date="2017-09" db="EMBL/GenBank/DDBJ databases">
        <title>Depth-based differentiation of microbial function through sediment-hosted aquifers and enrichment of novel symbionts in the deep terrestrial subsurface.</title>
        <authorList>
            <person name="Probst A.J."/>
            <person name="Ladd B."/>
            <person name="Jarett J.K."/>
            <person name="Geller-Mcgrath D.E."/>
            <person name="Sieber C.M.K."/>
            <person name="Emerson J.B."/>
            <person name="Anantharaman K."/>
            <person name="Thomas B.C."/>
            <person name="Malmstrom R."/>
            <person name="Stieglmeier M."/>
            <person name="Klingl A."/>
            <person name="Woyke T."/>
            <person name="Ryan C.M."/>
            <person name="Banfield J.F."/>
        </authorList>
    </citation>
    <scope>NUCLEOTIDE SEQUENCE [LARGE SCALE GENOMIC DNA]</scope>
</reference>
<comment type="similarity">
    <text evidence="11">Belongs to the IMPDH/GMPR family.</text>
</comment>
<keyword evidence="5 9" id="KW-0630">Potassium</keyword>
<keyword evidence="3" id="KW-0677">Repeat</keyword>
<dbReference type="GO" id="GO:0003938">
    <property type="term" value="F:IMP dehydrogenase activity"/>
    <property type="evidence" value="ECO:0007669"/>
    <property type="project" value="UniProtKB-EC"/>
</dbReference>
<evidence type="ECO:0000256" key="9">
    <source>
        <dbReference type="PIRSR" id="PIRSR000130-4"/>
    </source>
</evidence>
<dbReference type="SMART" id="SM01240">
    <property type="entry name" value="IMPDH"/>
    <property type="match status" value="1"/>
</dbReference>
<dbReference type="Proteomes" id="UP000229056">
    <property type="component" value="Unassembled WGS sequence"/>
</dbReference>
<evidence type="ECO:0000259" key="13">
    <source>
        <dbReference type="PROSITE" id="PS51371"/>
    </source>
</evidence>
<dbReference type="GO" id="GO:0005737">
    <property type="term" value="C:cytoplasm"/>
    <property type="evidence" value="ECO:0007669"/>
    <property type="project" value="TreeGrafter"/>
</dbReference>
<dbReference type="InterPro" id="IPR046342">
    <property type="entry name" value="CBS_dom_sf"/>
</dbReference>
<dbReference type="NCBIfam" id="TIGR01302">
    <property type="entry name" value="IMP_dehydrog"/>
    <property type="match status" value="1"/>
</dbReference>
<feature type="binding site" description="in other chain" evidence="9">
    <location>
        <position position="304"/>
    </location>
    <ligand>
        <name>K(+)</name>
        <dbReference type="ChEBI" id="CHEBI:29103"/>
        <note>ligand shared between two tetrameric partners</note>
    </ligand>
</feature>
<comment type="subunit">
    <text evidence="1">Homotetramer.</text>
</comment>
<organism evidence="14 15">
    <name type="scientific">Candidatus Buchananbacteria bacterium CG10_big_fil_rev_8_21_14_0_10_33_19</name>
    <dbReference type="NCBI Taxonomy" id="1974525"/>
    <lineage>
        <taxon>Bacteria</taxon>
        <taxon>Candidatus Buchananiibacteriota</taxon>
    </lineage>
</organism>
<dbReference type="EC" id="1.1.1.205" evidence="12"/>
<evidence type="ECO:0000313" key="14">
    <source>
        <dbReference type="EMBL" id="PIS06450.1"/>
    </source>
</evidence>
<dbReference type="InterPro" id="IPR013785">
    <property type="entry name" value="Aldolase_TIM"/>
</dbReference>
<keyword evidence="8 12" id="KW-0520">NAD</keyword>
<dbReference type="SUPFAM" id="SSF54631">
    <property type="entry name" value="CBS-domain pair"/>
    <property type="match status" value="1"/>
</dbReference>
<dbReference type="PIRSF" id="PIRSF000130">
    <property type="entry name" value="IMPDH"/>
    <property type="match status" value="1"/>
</dbReference>
<sequence length="471" mass="50577">MYIPTALSYDDVLLVPKKSAIKSRHDVKMNTQLTKNISLKIPIVSANMDTVTESTMAIAMALEGGIGIIHRFCDISSQVHEVKKVKRKQNIVIGNPFTINTKATLAEFKERSTELGCSSFLVSDDGRELLGIITRRDVVFCGDDSTLVKNIMTPKDKLIVGSINISTDDAKKMLRENKIEKLPLVDEDFQIKGLITEKDIMRNSNNVQASKDKLGRLLVGAAVGVRGDYLERAVALTEAGVDVLVLDIAHGHSDNAIEAIKVIKRALPNMEVIGGNIATAQGALDLIEAGVDGVKVGIGPGSICTTRITTGFGVPQLSAILNIAPVCKKYGVPLVADGGIKQSADLVKALAAGADTVMMGGQLSGTEESPGPAINYKGRQYKISRGMASLTAALSRPDSKEKHHQITPEGIEARVPYKGPVKNIIARYLGGLKSGMSYGNAKTISELKECQFIRITNSGMRESDSHDNEVL</sequence>